<dbReference type="AlphaFoldDB" id="A0A1Y4LDN9"/>
<dbReference type="Proteomes" id="UP000195326">
    <property type="component" value="Unassembled WGS sequence"/>
</dbReference>
<dbReference type="STRING" id="501571.GCA_900143195_02346"/>
<evidence type="ECO:0000313" key="5">
    <source>
        <dbReference type="Proteomes" id="UP000195326"/>
    </source>
</evidence>
<protein>
    <recommendedName>
        <fullName evidence="7">Spore maturation protein A</fullName>
    </recommendedName>
</protein>
<feature type="transmembrane region" description="Helical" evidence="1">
    <location>
        <begin position="131"/>
        <end position="152"/>
    </location>
</feature>
<evidence type="ECO:0000256" key="2">
    <source>
        <dbReference type="SAM" id="SignalP"/>
    </source>
</evidence>
<proteinExistence type="predicted"/>
<dbReference type="RefSeq" id="WP_016146857.1">
    <property type="nucleotide sequence ID" value="NZ_CABKSA010000001.1"/>
</dbReference>
<evidence type="ECO:0000313" key="3">
    <source>
        <dbReference type="EMBL" id="OUP53609.1"/>
    </source>
</evidence>
<feature type="transmembrane region" description="Helical" evidence="1">
    <location>
        <begin position="49"/>
        <end position="71"/>
    </location>
</feature>
<reference evidence="5 6" key="1">
    <citation type="submission" date="2017-04" db="EMBL/GenBank/DDBJ databases">
        <title>Function of individual gut microbiota members based on whole genome sequencing of pure cultures obtained from chicken caecum.</title>
        <authorList>
            <person name="Medvecky M."/>
            <person name="Cejkova D."/>
            <person name="Polansky O."/>
            <person name="Karasova D."/>
            <person name="Kubasova T."/>
            <person name="Cizek A."/>
            <person name="Rychlik I."/>
        </authorList>
    </citation>
    <scope>NUCLEOTIDE SEQUENCE [LARGE SCALE GENOMIC DNA]</scope>
    <source>
        <strain evidence="5">An179</strain>
        <strain evidence="6">An180</strain>
    </source>
</reference>
<gene>
    <name evidence="4" type="ORF">B5F15_11155</name>
    <name evidence="3" type="ORF">B5F17_03215</name>
</gene>
<keyword evidence="1" id="KW-0472">Membrane</keyword>
<organism evidence="3 6">
    <name type="scientific">Butyricicoccus pullicaecorum</name>
    <dbReference type="NCBI Taxonomy" id="501571"/>
    <lineage>
        <taxon>Bacteria</taxon>
        <taxon>Bacillati</taxon>
        <taxon>Bacillota</taxon>
        <taxon>Clostridia</taxon>
        <taxon>Eubacteriales</taxon>
        <taxon>Butyricicoccaceae</taxon>
        <taxon>Butyricicoccus</taxon>
    </lineage>
</organism>
<sequence>MLSKIWTAFLCIAWIGAMASGRMAEVSQAAAQGAGQAIKLLIEMIGLMMFWSGFMSVVSASGLGSGIAHILRPILRPLFGRAGNDRESMELVGASITANVLGLSNAATPLGLRAADRLYETAGRRGSPDRVLTLIILNTTSIQLIPTTVAALRAGMGAQAPFDIMPAVWGASILSVAAALFAARCLRPLFPDCPRQDR</sequence>
<accession>A0A1Y4LDN9</accession>
<evidence type="ECO:0000313" key="4">
    <source>
        <dbReference type="EMBL" id="OUP57063.1"/>
    </source>
</evidence>
<keyword evidence="1" id="KW-1133">Transmembrane helix</keyword>
<dbReference type="Proteomes" id="UP000195897">
    <property type="component" value="Unassembled WGS sequence"/>
</dbReference>
<feature type="chain" id="PRO_5041531462" description="Spore maturation protein A" evidence="2">
    <location>
        <begin position="20"/>
        <end position="198"/>
    </location>
</feature>
<reference evidence="3" key="2">
    <citation type="journal article" date="2018" name="BMC Genomics">
        <title>Whole genome sequencing and function prediction of 133 gut anaerobes isolated from chicken caecum in pure cultures.</title>
        <authorList>
            <person name="Medvecky M."/>
            <person name="Cejkova D."/>
            <person name="Polansky O."/>
            <person name="Karasova D."/>
            <person name="Kubasova T."/>
            <person name="Cizek A."/>
            <person name="Rychlik I."/>
        </authorList>
    </citation>
    <scope>NUCLEOTIDE SEQUENCE</scope>
    <source>
        <strain evidence="4">An179</strain>
        <strain evidence="3">An180</strain>
    </source>
</reference>
<comment type="caution">
    <text evidence="3">The sequence shown here is derived from an EMBL/GenBank/DDBJ whole genome shotgun (WGS) entry which is preliminary data.</text>
</comment>
<feature type="signal peptide" evidence="2">
    <location>
        <begin position="1"/>
        <end position="19"/>
    </location>
</feature>
<keyword evidence="2" id="KW-0732">Signal</keyword>
<evidence type="ECO:0000256" key="1">
    <source>
        <dbReference type="SAM" id="Phobius"/>
    </source>
</evidence>
<evidence type="ECO:0000313" key="6">
    <source>
        <dbReference type="Proteomes" id="UP000195897"/>
    </source>
</evidence>
<dbReference type="EMBL" id="NFKL01000015">
    <property type="protein sequence ID" value="OUP57063.1"/>
    <property type="molecule type" value="Genomic_DNA"/>
</dbReference>
<keyword evidence="1" id="KW-0812">Transmembrane</keyword>
<dbReference type="EMBL" id="NFKK01000003">
    <property type="protein sequence ID" value="OUP53609.1"/>
    <property type="molecule type" value="Genomic_DNA"/>
</dbReference>
<feature type="transmembrane region" description="Helical" evidence="1">
    <location>
        <begin position="164"/>
        <end position="186"/>
    </location>
</feature>
<evidence type="ECO:0008006" key="7">
    <source>
        <dbReference type="Google" id="ProtNLM"/>
    </source>
</evidence>
<name>A0A1Y4LDN9_9FIRM</name>